<evidence type="ECO:0000313" key="3">
    <source>
        <dbReference type="Proteomes" id="UP001415857"/>
    </source>
</evidence>
<organism evidence="2 3">
    <name type="scientific">Liquidambar formosana</name>
    <name type="common">Formosan gum</name>
    <dbReference type="NCBI Taxonomy" id="63359"/>
    <lineage>
        <taxon>Eukaryota</taxon>
        <taxon>Viridiplantae</taxon>
        <taxon>Streptophyta</taxon>
        <taxon>Embryophyta</taxon>
        <taxon>Tracheophyta</taxon>
        <taxon>Spermatophyta</taxon>
        <taxon>Magnoliopsida</taxon>
        <taxon>eudicotyledons</taxon>
        <taxon>Gunneridae</taxon>
        <taxon>Pentapetalae</taxon>
        <taxon>Saxifragales</taxon>
        <taxon>Altingiaceae</taxon>
        <taxon>Liquidambar</taxon>
    </lineage>
</organism>
<dbReference type="AlphaFoldDB" id="A0AAP0S080"/>
<evidence type="ECO:0000256" key="1">
    <source>
        <dbReference type="SAM" id="MobiDB-lite"/>
    </source>
</evidence>
<dbReference type="PANTHER" id="PTHR36071">
    <property type="entry name" value="DNA DOUBLE-STRAND BREAK REPAIR PROTEIN"/>
    <property type="match status" value="1"/>
</dbReference>
<name>A0AAP0S080_LIQFO</name>
<feature type="region of interest" description="Disordered" evidence="1">
    <location>
        <begin position="461"/>
        <end position="491"/>
    </location>
</feature>
<protein>
    <submittedName>
        <fullName evidence="2">Uncharacterized protein</fullName>
    </submittedName>
</protein>
<sequence length="682" mass="77316">MNLYHTDCESLWSEMKRQEKQLKRKRRWLMGLPTSKSEGKKSKGSKFLKDRSLPESLLRGDDVFYETVKTCVEEAFGACSVGRRHHVVQDDMQVSDMPNIARVLITRLDDLTNKGLYLLAMMLTGGSAKFEKTCWRMKKVIRESFPKILKNQNHNDRQLEVSTQLSQFLTNPHNFRKNCVTFFTLASQSRQAAVIKVLDGLEALPFQALIAMHKKLRGVHGGMPQLQCGKSGWNRNLLIDQVRKTCKKMLSVLDKGDEIQEPLAKAMAVAGLSSKLTGFQNPAVTEFQQFPLEIEIMQNEIAKAIWLIKKMDRSLELKNLKLLLDPNAQFSNGHLRPAIKKMLTQYLFECSDMDNIPNSLIETLAIINTSSHRSILHRCFPKEEIEEEVECILCVSAQTKQIVLDLLPDYEFDQDFMDAYMEDLEESDDDSGYKDDDMHQPEINNLQSCWFQMNDLDGPVESFGESKPIDSRPPTSTSRVNDSSPLITPNKRLKGDSVERLEPENIIGIDSADPQRFVSLDITDRNGLFPLQSPSRGLDGKSVEREESEHYTGMDSSNSPDLFSIDFSCGEAQFMPKKQGTCRNQYLSIQEACDETSMVAYRLIGHILEEFAQIEGSNLDLNDELYLRGDNSIPEDSQAAKEKQTSSKVDVGGSVIVRVVEELIPSFPKSGIEKVKELMELL</sequence>
<gene>
    <name evidence="2" type="ORF">L1049_016656</name>
</gene>
<proteinExistence type="predicted"/>
<dbReference type="PANTHER" id="PTHR36071:SF1">
    <property type="entry name" value="DNA DOUBLE-STRAND BREAK REPAIR PROTEIN"/>
    <property type="match status" value="1"/>
</dbReference>
<evidence type="ECO:0000313" key="2">
    <source>
        <dbReference type="EMBL" id="KAK9288207.1"/>
    </source>
</evidence>
<comment type="caution">
    <text evidence="2">The sequence shown here is derived from an EMBL/GenBank/DDBJ whole genome shotgun (WGS) entry which is preliminary data.</text>
</comment>
<dbReference type="Proteomes" id="UP001415857">
    <property type="component" value="Unassembled WGS sequence"/>
</dbReference>
<feature type="compositionally biased region" description="Polar residues" evidence="1">
    <location>
        <begin position="473"/>
        <end position="487"/>
    </location>
</feature>
<reference evidence="2 3" key="1">
    <citation type="journal article" date="2024" name="Plant J.">
        <title>Genome sequences and population genomics reveal climatic adaptation and genomic divergence between two closely related sweetgum species.</title>
        <authorList>
            <person name="Xu W.Q."/>
            <person name="Ren C.Q."/>
            <person name="Zhang X.Y."/>
            <person name="Comes H.P."/>
            <person name="Liu X.H."/>
            <person name="Li Y.G."/>
            <person name="Kettle C.J."/>
            <person name="Jalonen R."/>
            <person name="Gaisberger H."/>
            <person name="Ma Y.Z."/>
            <person name="Qiu Y.X."/>
        </authorList>
    </citation>
    <scope>NUCLEOTIDE SEQUENCE [LARGE SCALE GENOMIC DNA]</scope>
    <source>
        <strain evidence="2">Hangzhou</strain>
    </source>
</reference>
<keyword evidence="3" id="KW-1185">Reference proteome</keyword>
<dbReference type="EMBL" id="JBBPBK010000003">
    <property type="protein sequence ID" value="KAK9288207.1"/>
    <property type="molecule type" value="Genomic_DNA"/>
</dbReference>
<accession>A0AAP0S080</accession>